<dbReference type="Proteomes" id="UP000265520">
    <property type="component" value="Unassembled WGS sequence"/>
</dbReference>
<organism evidence="1 2">
    <name type="scientific">Trifolium medium</name>
    <dbReference type="NCBI Taxonomy" id="97028"/>
    <lineage>
        <taxon>Eukaryota</taxon>
        <taxon>Viridiplantae</taxon>
        <taxon>Streptophyta</taxon>
        <taxon>Embryophyta</taxon>
        <taxon>Tracheophyta</taxon>
        <taxon>Spermatophyta</taxon>
        <taxon>Magnoliopsida</taxon>
        <taxon>eudicotyledons</taxon>
        <taxon>Gunneridae</taxon>
        <taxon>Pentapetalae</taxon>
        <taxon>rosids</taxon>
        <taxon>fabids</taxon>
        <taxon>Fabales</taxon>
        <taxon>Fabaceae</taxon>
        <taxon>Papilionoideae</taxon>
        <taxon>50 kb inversion clade</taxon>
        <taxon>NPAAA clade</taxon>
        <taxon>Hologalegina</taxon>
        <taxon>IRL clade</taxon>
        <taxon>Trifolieae</taxon>
        <taxon>Trifolium</taxon>
    </lineage>
</organism>
<comment type="caution">
    <text evidence="1">The sequence shown here is derived from an EMBL/GenBank/DDBJ whole genome shotgun (WGS) entry which is preliminary data.</text>
</comment>
<feature type="non-terminal residue" evidence="1">
    <location>
        <position position="1"/>
    </location>
</feature>
<dbReference type="AlphaFoldDB" id="A0A392UWH4"/>
<proteinExistence type="predicted"/>
<sequence length="72" mass="8036">SRCRRAANSGSHVEALLGFALTGRPKYLKGTAPALQLRKDEANRMKLFDTLTPITQLFQKFTLRPDTNSTTN</sequence>
<reference evidence="1 2" key="1">
    <citation type="journal article" date="2018" name="Front. Plant Sci.">
        <title>Red Clover (Trifolium pratense) and Zigzag Clover (T. medium) - A Picture of Genomic Similarities and Differences.</title>
        <authorList>
            <person name="Dluhosova J."/>
            <person name="Istvanek J."/>
            <person name="Nedelnik J."/>
            <person name="Repkova J."/>
        </authorList>
    </citation>
    <scope>NUCLEOTIDE SEQUENCE [LARGE SCALE GENOMIC DNA]</scope>
    <source>
        <strain evidence="2">cv. 10/8</strain>
        <tissue evidence="1">Leaf</tissue>
    </source>
</reference>
<evidence type="ECO:0000313" key="2">
    <source>
        <dbReference type="Proteomes" id="UP000265520"/>
    </source>
</evidence>
<protein>
    <submittedName>
        <fullName evidence="1">Uncharacterized protein</fullName>
    </submittedName>
</protein>
<accession>A0A392UWH4</accession>
<name>A0A392UWH4_9FABA</name>
<dbReference type="EMBL" id="LXQA010994144">
    <property type="protein sequence ID" value="MCI80358.1"/>
    <property type="molecule type" value="Genomic_DNA"/>
</dbReference>
<keyword evidence="2" id="KW-1185">Reference proteome</keyword>
<evidence type="ECO:0000313" key="1">
    <source>
        <dbReference type="EMBL" id="MCI80358.1"/>
    </source>
</evidence>